<accession>A0ABW0EJZ4</accession>
<protein>
    <recommendedName>
        <fullName evidence="4">Lanthionine synthetase-like protein</fullName>
    </recommendedName>
</protein>
<proteinExistence type="predicted"/>
<feature type="region of interest" description="Disordered" evidence="1">
    <location>
        <begin position="1"/>
        <end position="28"/>
    </location>
</feature>
<evidence type="ECO:0000313" key="2">
    <source>
        <dbReference type="EMBL" id="MFC5286633.1"/>
    </source>
</evidence>
<dbReference type="Proteomes" id="UP001596157">
    <property type="component" value="Unassembled WGS sequence"/>
</dbReference>
<gene>
    <name evidence="2" type="ORF">ACFPM7_06185</name>
</gene>
<dbReference type="RefSeq" id="WP_378244748.1">
    <property type="nucleotide sequence ID" value="NZ_JBHSKF010000002.1"/>
</dbReference>
<evidence type="ECO:0000256" key="1">
    <source>
        <dbReference type="SAM" id="MobiDB-lite"/>
    </source>
</evidence>
<keyword evidence="3" id="KW-1185">Reference proteome</keyword>
<name>A0ABW0EJZ4_9PSEU</name>
<organism evidence="2 3">
    <name type="scientific">Actinokineospora guangxiensis</name>
    <dbReference type="NCBI Taxonomy" id="1490288"/>
    <lineage>
        <taxon>Bacteria</taxon>
        <taxon>Bacillati</taxon>
        <taxon>Actinomycetota</taxon>
        <taxon>Actinomycetes</taxon>
        <taxon>Pseudonocardiales</taxon>
        <taxon>Pseudonocardiaceae</taxon>
        <taxon>Actinokineospora</taxon>
    </lineage>
</organism>
<evidence type="ECO:0000313" key="3">
    <source>
        <dbReference type="Proteomes" id="UP001596157"/>
    </source>
</evidence>
<sequence>MTRGTSDRGAITRTADQSTPTTSPPDGILDHGVLAAALTRWLATDGPRSRAGAYCGWLDLASGTPSDPYPEITGYALTFLSHDPAFARCSSARAAGRWLTERVERGDLSARPRLTGDAAFSFDIGMVAHGLIRHGRAAGDHRALAAGVRAAEVLITHRAGGPLPTVLPGTAATPLPIRWSTVGRPHLVKVVQSLIAAADLGVPDAEAAAYDLVRERVRETSSPPPTARTSDAVWLHPLAYAAEGLWMWSTRHDDSAASRRSRELTEWLWRQRLADGGFARYAERSGRPGGHPGTLDVLAQAIRLAMLHDIHTEAALREAERLAALCHREADRTAVPYRVGTADLHLNSWCSMFAAQALWLCASPGRSLGWGELV</sequence>
<dbReference type="EMBL" id="JBHSKF010000002">
    <property type="protein sequence ID" value="MFC5286633.1"/>
    <property type="molecule type" value="Genomic_DNA"/>
</dbReference>
<comment type="caution">
    <text evidence="2">The sequence shown here is derived from an EMBL/GenBank/DDBJ whole genome shotgun (WGS) entry which is preliminary data.</text>
</comment>
<evidence type="ECO:0008006" key="4">
    <source>
        <dbReference type="Google" id="ProtNLM"/>
    </source>
</evidence>
<reference evidence="3" key="1">
    <citation type="journal article" date="2019" name="Int. J. Syst. Evol. Microbiol.">
        <title>The Global Catalogue of Microorganisms (GCM) 10K type strain sequencing project: providing services to taxonomists for standard genome sequencing and annotation.</title>
        <authorList>
            <consortium name="The Broad Institute Genomics Platform"/>
            <consortium name="The Broad Institute Genome Sequencing Center for Infectious Disease"/>
            <person name="Wu L."/>
            <person name="Ma J."/>
        </authorList>
    </citation>
    <scope>NUCLEOTIDE SEQUENCE [LARGE SCALE GENOMIC DNA]</scope>
    <source>
        <strain evidence="3">CCUG 59778</strain>
    </source>
</reference>